<organism evidence="1 2">
    <name type="scientific">Haloarchaeobius iranensis</name>
    <dbReference type="NCBI Taxonomy" id="996166"/>
    <lineage>
        <taxon>Archaea</taxon>
        <taxon>Methanobacteriati</taxon>
        <taxon>Methanobacteriota</taxon>
        <taxon>Stenosarchaea group</taxon>
        <taxon>Halobacteria</taxon>
        <taxon>Halobacteriales</taxon>
        <taxon>Halorubellaceae</taxon>
        <taxon>Haloarchaeobius</taxon>
    </lineage>
</organism>
<dbReference type="EMBL" id="FNIA01000017">
    <property type="protein sequence ID" value="SDN15220.1"/>
    <property type="molecule type" value="Genomic_DNA"/>
</dbReference>
<accession>A0A1G9Z1N1</accession>
<dbReference type="RefSeq" id="WP_089734962.1">
    <property type="nucleotide sequence ID" value="NZ_FNIA01000017.1"/>
</dbReference>
<dbReference type="InterPro" id="IPR058967">
    <property type="entry name" value="Hfq-like"/>
</dbReference>
<sequence length="72" mass="8068">MLPAGTSSIFDWGDDYFVKEYRNATVYGDREAEDLLHEGEVRVLANGWVELPTGRLLSPDAVHHVDPVPVED</sequence>
<evidence type="ECO:0000313" key="2">
    <source>
        <dbReference type="Proteomes" id="UP000199370"/>
    </source>
</evidence>
<protein>
    <submittedName>
        <fullName evidence="1">Uncharacterized protein</fullName>
    </submittedName>
</protein>
<proteinExistence type="predicted"/>
<dbReference type="Pfam" id="PF26264">
    <property type="entry name" value="Halo_Hfq_like"/>
    <property type="match status" value="1"/>
</dbReference>
<evidence type="ECO:0000313" key="1">
    <source>
        <dbReference type="EMBL" id="SDN15220.1"/>
    </source>
</evidence>
<dbReference type="AlphaFoldDB" id="A0A1G9Z1N1"/>
<gene>
    <name evidence="1" type="ORF">SAMN05192554_11756</name>
</gene>
<reference evidence="1 2" key="1">
    <citation type="submission" date="2016-10" db="EMBL/GenBank/DDBJ databases">
        <authorList>
            <person name="de Groot N.N."/>
        </authorList>
    </citation>
    <scope>NUCLEOTIDE SEQUENCE [LARGE SCALE GENOMIC DNA]</scope>
    <source>
        <strain evidence="2">EB21,IBRC-M 10013,KCTC 4048</strain>
    </source>
</reference>
<dbReference type="STRING" id="996166.SAMN05192554_11756"/>
<name>A0A1G9Z1N1_9EURY</name>
<keyword evidence="2" id="KW-1185">Reference proteome</keyword>
<dbReference type="OrthoDB" id="204633at2157"/>
<dbReference type="Proteomes" id="UP000199370">
    <property type="component" value="Unassembled WGS sequence"/>
</dbReference>